<organism evidence="1 2">
    <name type="scientific">Cystobacter fuscus</name>
    <dbReference type="NCBI Taxonomy" id="43"/>
    <lineage>
        <taxon>Bacteria</taxon>
        <taxon>Pseudomonadati</taxon>
        <taxon>Myxococcota</taxon>
        <taxon>Myxococcia</taxon>
        <taxon>Myxococcales</taxon>
        <taxon>Cystobacterineae</taxon>
        <taxon>Archangiaceae</taxon>
        <taxon>Cystobacter</taxon>
    </lineage>
</organism>
<dbReference type="Proteomes" id="UP000217257">
    <property type="component" value="Chromosome"/>
</dbReference>
<dbReference type="InterPro" id="IPR021815">
    <property type="entry name" value="TsiV"/>
</dbReference>
<evidence type="ECO:0008006" key="3">
    <source>
        <dbReference type="Google" id="ProtNLM"/>
    </source>
</evidence>
<sequence>MSHRLPRIRHYAATPGGEVLVQRDVVRLVLHLPFDHVDLSAGVNRALDMYLSSVGQGPEILSEWCDVEGEDDLFPLDAQGWDFIRSELSPPRGERFLDDVRDDERYVLRRVKKQFDRSVELSGGEGGLSGYGFFYWGRLPWRTPQADEVSLVSFSWPTEYMEARGSGKMRAEIEQLAALLPYASGHAGLAFYSSSVWGPVMKDIHEEALRYPGLDVTHGQRALGARVDGVHWLNFLGPEVLVQVGGAEALRSRLHAPTTTVTALEEERALVVLSPEPEAGDVSQGNTLPAWRELARVLEPWLLPFPHYLSWRDCPPDTARRWWRRFLD</sequence>
<reference evidence="1 2" key="1">
    <citation type="submission" date="2017-06" db="EMBL/GenBank/DDBJ databases">
        <title>Sequencing and comparative analysis of myxobacterial genomes.</title>
        <authorList>
            <person name="Rupp O."/>
            <person name="Goesmann A."/>
            <person name="Sogaard-Andersen L."/>
        </authorList>
    </citation>
    <scope>NUCLEOTIDE SEQUENCE [LARGE SCALE GENOMIC DNA]</scope>
    <source>
        <strain evidence="1 2">DSM 52655</strain>
    </source>
</reference>
<name>A0A250IX70_9BACT</name>
<dbReference type="KEGG" id="cfus:CYFUS_000909"/>
<accession>A0A250IX70</accession>
<dbReference type="AlphaFoldDB" id="A0A250IX70"/>
<dbReference type="RefSeq" id="WP_095984114.1">
    <property type="nucleotide sequence ID" value="NZ_CP022098.1"/>
</dbReference>
<gene>
    <name evidence="1" type="ORF">CYFUS_000909</name>
</gene>
<evidence type="ECO:0000313" key="2">
    <source>
        <dbReference type="Proteomes" id="UP000217257"/>
    </source>
</evidence>
<protein>
    <recommendedName>
        <fullName evidence="3">DUF3396 domain-containing protein</fullName>
    </recommendedName>
</protein>
<evidence type="ECO:0000313" key="1">
    <source>
        <dbReference type="EMBL" id="ATB35496.1"/>
    </source>
</evidence>
<dbReference type="Pfam" id="PF11876">
    <property type="entry name" value="TsiV"/>
    <property type="match status" value="1"/>
</dbReference>
<dbReference type="EMBL" id="CP022098">
    <property type="protein sequence ID" value="ATB35496.1"/>
    <property type="molecule type" value="Genomic_DNA"/>
</dbReference>
<proteinExistence type="predicted"/>